<protein>
    <submittedName>
        <fullName evidence="2">FAD-binding oxidoreductase</fullName>
    </submittedName>
</protein>
<comment type="caution">
    <text evidence="2">The sequence shown here is derived from an EMBL/GenBank/DDBJ whole genome shotgun (WGS) entry which is preliminary data.</text>
</comment>
<evidence type="ECO:0000313" key="3">
    <source>
        <dbReference type="Proteomes" id="UP000289857"/>
    </source>
</evidence>
<proteinExistence type="predicted"/>
<dbReference type="Proteomes" id="UP000289857">
    <property type="component" value="Unassembled WGS sequence"/>
</dbReference>
<dbReference type="RefSeq" id="WP_129459844.1">
    <property type="nucleotide sequence ID" value="NZ_SBKN01000001.1"/>
</dbReference>
<organism evidence="2 3">
    <name type="scientific">Flavobacterium stagni</name>
    <dbReference type="NCBI Taxonomy" id="2506421"/>
    <lineage>
        <taxon>Bacteria</taxon>
        <taxon>Pseudomonadati</taxon>
        <taxon>Bacteroidota</taxon>
        <taxon>Flavobacteriia</taxon>
        <taxon>Flavobacteriales</taxon>
        <taxon>Flavobacteriaceae</taxon>
        <taxon>Flavobacterium</taxon>
    </lineage>
</organism>
<dbReference type="SUPFAM" id="SSF54373">
    <property type="entry name" value="FAD-linked reductases, C-terminal domain"/>
    <property type="match status" value="1"/>
</dbReference>
<dbReference type="InterPro" id="IPR006076">
    <property type="entry name" value="FAD-dep_OxRdtase"/>
</dbReference>
<reference evidence="3" key="1">
    <citation type="submission" date="2019-01" db="EMBL/GenBank/DDBJ databases">
        <title>Cytophagaceae bacterium strain CAR-16.</title>
        <authorList>
            <person name="Chen W.-M."/>
        </authorList>
    </citation>
    <scope>NUCLEOTIDE SEQUENCE [LARGE SCALE GENOMIC DNA]</scope>
    <source>
        <strain evidence="3">WWJ-16</strain>
    </source>
</reference>
<gene>
    <name evidence="2" type="ORF">EQG61_00105</name>
</gene>
<feature type="domain" description="FAD dependent oxidoreductase" evidence="1">
    <location>
        <begin position="4"/>
        <end position="327"/>
    </location>
</feature>
<dbReference type="SUPFAM" id="SSF51971">
    <property type="entry name" value="Nucleotide-binding domain"/>
    <property type="match status" value="1"/>
</dbReference>
<dbReference type="Pfam" id="PF01266">
    <property type="entry name" value="DAO"/>
    <property type="match status" value="1"/>
</dbReference>
<accession>A0A4Q1KAM9</accession>
<dbReference type="AlphaFoldDB" id="A0A4Q1KAM9"/>
<evidence type="ECO:0000259" key="1">
    <source>
        <dbReference type="Pfam" id="PF01266"/>
    </source>
</evidence>
<dbReference type="Gene3D" id="3.30.9.10">
    <property type="entry name" value="D-Amino Acid Oxidase, subunit A, domain 2"/>
    <property type="match status" value="1"/>
</dbReference>
<dbReference type="PANTHER" id="PTHR13847">
    <property type="entry name" value="SARCOSINE DEHYDROGENASE-RELATED"/>
    <property type="match status" value="1"/>
</dbReference>
<evidence type="ECO:0000313" key="2">
    <source>
        <dbReference type="EMBL" id="RXR23877.1"/>
    </source>
</evidence>
<dbReference type="GO" id="GO:0005737">
    <property type="term" value="C:cytoplasm"/>
    <property type="evidence" value="ECO:0007669"/>
    <property type="project" value="TreeGrafter"/>
</dbReference>
<name>A0A4Q1KAM9_9FLAO</name>
<dbReference type="Gene3D" id="3.50.50.60">
    <property type="entry name" value="FAD/NAD(P)-binding domain"/>
    <property type="match status" value="1"/>
</dbReference>
<keyword evidence="3" id="KW-1185">Reference proteome</keyword>
<dbReference type="InterPro" id="IPR036188">
    <property type="entry name" value="FAD/NAD-bd_sf"/>
</dbReference>
<dbReference type="OrthoDB" id="214253at2"/>
<dbReference type="EMBL" id="SBKN01000001">
    <property type="protein sequence ID" value="RXR23877.1"/>
    <property type="molecule type" value="Genomic_DNA"/>
</dbReference>
<sequence length="355" mass="40209">MKVDYLIVGAGLAGIAFAQFCRQNNKTFIVISDESQNSSRIAGGLYNPVVLKRFSAVWQAQEQLDLAVPFYKQLESDLLTTVDFPLPLFRIFHSIEEQNNWFTAADKPNLTPFLSTTLLQTKISNINAPLGFGHVLHCGYVDTTTLVNEYIKLLESNQQFRSKRLDYSQLQIREKDVTYGEIQAQHIIFAEGFGVQQNPFFNYLPLDGTKGELLLIKAPNLKLKQIIKSGVFVLPVGEDLYKVGATYNWEDKTAIQTQEARKELLEDLDSFLQCDYEVIEHYAGVRPTVKDRRPLVGTHPDFDRLHVLNGLGTRGVMLGPAMAKALFEHIEKGTPLDPYIDIKRVKNVPSNPYRN</sequence>